<dbReference type="Gene3D" id="3.40.50.720">
    <property type="entry name" value="NAD(P)-binding Rossmann-like Domain"/>
    <property type="match status" value="1"/>
</dbReference>
<name>A0A853BDD6_9PSEU</name>
<dbReference type="SMART" id="SM00822">
    <property type="entry name" value="PKS_KR"/>
    <property type="match status" value="1"/>
</dbReference>
<organism evidence="5 6">
    <name type="scientific">Amycolatopsis endophytica</name>
    <dbReference type="NCBI Taxonomy" id="860233"/>
    <lineage>
        <taxon>Bacteria</taxon>
        <taxon>Bacillati</taxon>
        <taxon>Actinomycetota</taxon>
        <taxon>Actinomycetes</taxon>
        <taxon>Pseudonocardiales</taxon>
        <taxon>Pseudonocardiaceae</taxon>
        <taxon>Amycolatopsis</taxon>
    </lineage>
</organism>
<dbReference type="PANTHER" id="PTHR44196">
    <property type="entry name" value="DEHYDROGENASE/REDUCTASE SDR FAMILY MEMBER 7B"/>
    <property type="match status" value="1"/>
</dbReference>
<evidence type="ECO:0000256" key="2">
    <source>
        <dbReference type="ARBA" id="ARBA00023002"/>
    </source>
</evidence>
<protein>
    <submittedName>
        <fullName evidence="5">Short-subunit dehydrogenase</fullName>
    </submittedName>
</protein>
<dbReference type="GO" id="GO:0016020">
    <property type="term" value="C:membrane"/>
    <property type="evidence" value="ECO:0007669"/>
    <property type="project" value="TreeGrafter"/>
</dbReference>
<dbReference type="PIRSF" id="PIRSF000126">
    <property type="entry name" value="11-beta-HSD1"/>
    <property type="match status" value="1"/>
</dbReference>
<comment type="similarity">
    <text evidence="1 3">Belongs to the short-chain dehydrogenases/reductases (SDR) family.</text>
</comment>
<dbReference type="SUPFAM" id="SSF51735">
    <property type="entry name" value="NAD(P)-binding Rossmann-fold domains"/>
    <property type="match status" value="1"/>
</dbReference>
<dbReference type="PROSITE" id="PS00061">
    <property type="entry name" value="ADH_SHORT"/>
    <property type="match status" value="1"/>
</dbReference>
<dbReference type="Proteomes" id="UP000549616">
    <property type="component" value="Unassembled WGS sequence"/>
</dbReference>
<feature type="domain" description="Ketoreductase" evidence="4">
    <location>
        <begin position="9"/>
        <end position="191"/>
    </location>
</feature>
<dbReference type="InterPro" id="IPR036291">
    <property type="entry name" value="NAD(P)-bd_dom_sf"/>
</dbReference>
<dbReference type="PANTHER" id="PTHR44196:SF1">
    <property type="entry name" value="DEHYDROGENASE_REDUCTASE SDR FAMILY MEMBER 7B"/>
    <property type="match status" value="1"/>
</dbReference>
<dbReference type="InterPro" id="IPR057326">
    <property type="entry name" value="KR_dom"/>
</dbReference>
<keyword evidence="2" id="KW-0560">Oxidoreductase</keyword>
<evidence type="ECO:0000313" key="6">
    <source>
        <dbReference type="Proteomes" id="UP000549616"/>
    </source>
</evidence>
<dbReference type="PRINTS" id="PR00081">
    <property type="entry name" value="GDHRDH"/>
</dbReference>
<dbReference type="RefSeq" id="WP_179777565.1">
    <property type="nucleotide sequence ID" value="NZ_JACCFK010000002.1"/>
</dbReference>
<evidence type="ECO:0000313" key="5">
    <source>
        <dbReference type="EMBL" id="NYI93383.1"/>
    </source>
</evidence>
<keyword evidence="6" id="KW-1185">Reference proteome</keyword>
<dbReference type="AlphaFoldDB" id="A0A853BDD6"/>
<accession>A0A853BDD6</accession>
<dbReference type="InterPro" id="IPR002347">
    <property type="entry name" value="SDR_fam"/>
</dbReference>
<sequence length="265" mass="27923">MRDYVFDGGTAVVTGAASGIGEALSHALAARGSNLVLLDRDADRLAAVAKAVGSTVDVSAHVVDLSSERETAEVAQRVLAENPRLTLLVNNAGVALGGRFDQLTLEEFGWVLDVNFRAPVQLTHALLPALKAARGSHIVNVSSVFGLIAPPGQSAYAASKFAVRGFTEAIRHELAGKVGVTSVHPGGIRTRIAESARVGSGVPGGMDTRKWERVLRIPPATAAEAIVDAIEHRKPRVLIGWSAKIPDLLVRLLPGAHSRLLGRLR</sequence>
<dbReference type="PRINTS" id="PR00080">
    <property type="entry name" value="SDRFAMILY"/>
</dbReference>
<dbReference type="InterPro" id="IPR020904">
    <property type="entry name" value="Sc_DH/Rdtase_CS"/>
</dbReference>
<reference evidence="5 6" key="1">
    <citation type="submission" date="2020-07" db="EMBL/GenBank/DDBJ databases">
        <title>Sequencing the genomes of 1000 actinobacteria strains.</title>
        <authorList>
            <person name="Klenk H.-P."/>
        </authorList>
    </citation>
    <scope>NUCLEOTIDE SEQUENCE [LARGE SCALE GENOMIC DNA]</scope>
    <source>
        <strain evidence="5 6">DSM 104006</strain>
    </source>
</reference>
<comment type="caution">
    <text evidence="5">The sequence shown here is derived from an EMBL/GenBank/DDBJ whole genome shotgun (WGS) entry which is preliminary data.</text>
</comment>
<dbReference type="GO" id="GO:0016491">
    <property type="term" value="F:oxidoreductase activity"/>
    <property type="evidence" value="ECO:0007669"/>
    <property type="project" value="UniProtKB-KW"/>
</dbReference>
<dbReference type="Pfam" id="PF00106">
    <property type="entry name" value="adh_short"/>
    <property type="match status" value="1"/>
</dbReference>
<evidence type="ECO:0000259" key="4">
    <source>
        <dbReference type="SMART" id="SM00822"/>
    </source>
</evidence>
<dbReference type="EMBL" id="JACCFK010000002">
    <property type="protein sequence ID" value="NYI93383.1"/>
    <property type="molecule type" value="Genomic_DNA"/>
</dbReference>
<evidence type="ECO:0000256" key="1">
    <source>
        <dbReference type="ARBA" id="ARBA00006484"/>
    </source>
</evidence>
<gene>
    <name evidence="5" type="ORF">HNR02_006758</name>
</gene>
<proteinExistence type="inferred from homology"/>
<evidence type="ECO:0000256" key="3">
    <source>
        <dbReference type="RuleBase" id="RU000363"/>
    </source>
</evidence>